<keyword evidence="2" id="KW-0798">TonB box</keyword>
<comment type="subcellular location">
    <subcellularLocation>
        <location evidence="1">Cell outer membrane</location>
        <topology evidence="1">Multi-pass membrane protein</topology>
    </subcellularLocation>
</comment>
<dbReference type="EMBL" id="MQUA01000004">
    <property type="protein sequence ID" value="PQB08945.1"/>
    <property type="molecule type" value="Genomic_DNA"/>
</dbReference>
<dbReference type="InterPro" id="IPR037066">
    <property type="entry name" value="Plug_dom_sf"/>
</dbReference>
<dbReference type="SUPFAM" id="SSF56935">
    <property type="entry name" value="Porins"/>
    <property type="match status" value="1"/>
</dbReference>
<keyword evidence="1" id="KW-0998">Cell outer membrane</keyword>
<keyword evidence="1" id="KW-0813">Transport</keyword>
<dbReference type="AlphaFoldDB" id="A0A2S7L208"/>
<keyword evidence="1" id="KW-1134">Transmembrane beta strand</keyword>
<dbReference type="Gene3D" id="2.60.40.1120">
    <property type="entry name" value="Carboxypeptidase-like, regulatory domain"/>
    <property type="match status" value="1"/>
</dbReference>
<dbReference type="RefSeq" id="WP_104808165.1">
    <property type="nucleotide sequence ID" value="NZ_MQUA01000004.1"/>
</dbReference>
<evidence type="ECO:0000313" key="5">
    <source>
        <dbReference type="EMBL" id="PQB08945.1"/>
    </source>
</evidence>
<dbReference type="InterPro" id="IPR012910">
    <property type="entry name" value="Plug_dom"/>
</dbReference>
<keyword evidence="6" id="KW-1185">Reference proteome</keyword>
<sequence>MKKIIRGIIINGHIPNSNVKIRLISFLLLFCLYNGYAIDTVNKIDDIDITVQDFNLKGMVTDINGQPLPGVTIVEKGTTNGVATDFDGNYTINILNKDAVLVISYLGFITQEIIVAGKTNINIALKEDSQILDEIVVIGYSSSRKGDLTGAISTVSGKDFDRVAATSPLQILQGRAPGLNITSASGLPGSGSNVQIRGVGSINGTSAPIYVVDGVIKTSIDNLNPNVIKSVSVLKDASAAAIYGARAANGVIIVTTKRGKGKNAPEINFNAFYSVQNESNLRLNLLNAEQFLTVWTESHENIGLTPNWTQADLVAVAGVDTNWRDEMLQTGMISNYDLSVSGGNENSNYFVALNSLSQEGMSIGTGFQKLNLTLNSDHKINKWLTFGNSILLYSSKKEGTGSPYNLATRKSPFTRVYEDDGGWGIIRSQALEHISANPVWQAKNFQNDTERRGLQGNIYLTLKLLKGLEFTTRGSMDYEARYSTDFSPAVPDPTIYSWEGTTVNSLAKRADDTTHWIADFLLNYNLTLNENHKISALLGYSMEENKFESLTGSILGTPNNSIRFLNAGDPETQLNSNRFTDWSFSSIFSRVGYTYKNKYSVNGTIRRDGTSRLTEENRYGVFTAASLGWTISEEDFFNKEGLVNNLKLRASIGTLGNVLSLGNYPTTSILSSQGTVLNQGISQGYTQTAAINQDITWERATKSNFGIDALLASGNIYTSLDYFVEETTDQLFVQPIPQSNGFSSNPRINSGAVKNSGFELQLGFRDNTAKDWSYDVNFNLATVKNEVSDLGGRDDEFLANGLKVGEPVNSFFGFQTNGLITDASQLTKYQEGPFRSKDIGDIDIVDTNMDGLINGEDRTIIGNRFPNLTYGMISTVNYKNWSFQVQVQGVQGRDIYIGSRNSTDLTVLMSSWARNEDARVFNRFHPVNNPNGTWPRVTKDDRGSNTEISDFWLEDASFLRINNIYLSYNLPTEVLSKIGIGGLSIYGSINNAYTFTKYDGPEVDTTSGDRGTINALSSVPNPRTFTLGIKASF</sequence>
<evidence type="ECO:0000259" key="4">
    <source>
        <dbReference type="Pfam" id="PF07715"/>
    </source>
</evidence>
<keyword evidence="1" id="KW-0812">Transmembrane</keyword>
<dbReference type="InterPro" id="IPR000531">
    <property type="entry name" value="Beta-barrel_TonB"/>
</dbReference>
<dbReference type="InterPro" id="IPR023996">
    <property type="entry name" value="TonB-dep_OMP_SusC/RagA"/>
</dbReference>
<dbReference type="Pfam" id="PF07715">
    <property type="entry name" value="Plug"/>
    <property type="match status" value="1"/>
</dbReference>
<reference evidence="5 6" key="1">
    <citation type="submission" date="2016-11" db="EMBL/GenBank/DDBJ databases">
        <title>Trade-off between light-utilization and light-protection in marine flavobacteria.</title>
        <authorList>
            <person name="Kumagai Y."/>
        </authorList>
    </citation>
    <scope>NUCLEOTIDE SEQUENCE [LARGE SCALE GENOMIC DNA]</scope>
    <source>
        <strain evidence="5 6">ATCC 700397</strain>
    </source>
</reference>
<dbReference type="InterPro" id="IPR039426">
    <property type="entry name" value="TonB-dep_rcpt-like"/>
</dbReference>
<feature type="domain" description="TonB-dependent receptor-like beta-barrel" evidence="3">
    <location>
        <begin position="403"/>
        <end position="889"/>
    </location>
</feature>
<feature type="domain" description="TonB-dependent receptor plug" evidence="4">
    <location>
        <begin position="146"/>
        <end position="251"/>
    </location>
</feature>
<dbReference type="PROSITE" id="PS52016">
    <property type="entry name" value="TONB_DEPENDENT_REC_3"/>
    <property type="match status" value="1"/>
</dbReference>
<dbReference type="SUPFAM" id="SSF49464">
    <property type="entry name" value="Carboxypeptidase regulatory domain-like"/>
    <property type="match status" value="1"/>
</dbReference>
<keyword evidence="5" id="KW-0675">Receptor</keyword>
<dbReference type="InterPro" id="IPR008969">
    <property type="entry name" value="CarboxyPept-like_regulatory"/>
</dbReference>
<comment type="similarity">
    <text evidence="1 2">Belongs to the TonB-dependent receptor family.</text>
</comment>
<evidence type="ECO:0000256" key="1">
    <source>
        <dbReference type="PROSITE-ProRule" id="PRU01360"/>
    </source>
</evidence>
<dbReference type="Pfam" id="PF13715">
    <property type="entry name" value="CarbopepD_reg_2"/>
    <property type="match status" value="1"/>
</dbReference>
<name>A0A2S7L208_9FLAO</name>
<comment type="caution">
    <text evidence="5">The sequence shown here is derived from an EMBL/GenBank/DDBJ whole genome shotgun (WGS) entry which is preliminary data.</text>
</comment>
<evidence type="ECO:0000256" key="2">
    <source>
        <dbReference type="RuleBase" id="RU003357"/>
    </source>
</evidence>
<evidence type="ECO:0000313" key="6">
    <source>
        <dbReference type="Proteomes" id="UP000239522"/>
    </source>
</evidence>
<dbReference type="OrthoDB" id="9768177at2"/>
<dbReference type="Proteomes" id="UP000239522">
    <property type="component" value="Unassembled WGS sequence"/>
</dbReference>
<dbReference type="Pfam" id="PF00593">
    <property type="entry name" value="TonB_dep_Rec_b-barrel"/>
    <property type="match status" value="1"/>
</dbReference>
<accession>A0A2S7L208</accession>
<organism evidence="5 6">
    <name type="scientific">Polaribacter filamentus</name>
    <dbReference type="NCBI Taxonomy" id="53483"/>
    <lineage>
        <taxon>Bacteria</taxon>
        <taxon>Pseudomonadati</taxon>
        <taxon>Bacteroidota</taxon>
        <taxon>Flavobacteriia</taxon>
        <taxon>Flavobacteriales</taxon>
        <taxon>Flavobacteriaceae</taxon>
    </lineage>
</organism>
<dbReference type="GO" id="GO:0009279">
    <property type="term" value="C:cell outer membrane"/>
    <property type="evidence" value="ECO:0007669"/>
    <property type="project" value="UniProtKB-SubCell"/>
</dbReference>
<proteinExistence type="inferred from homology"/>
<dbReference type="NCBIfam" id="TIGR04056">
    <property type="entry name" value="OMP_RagA_SusC"/>
    <property type="match status" value="1"/>
</dbReference>
<dbReference type="NCBIfam" id="TIGR04057">
    <property type="entry name" value="SusC_RagA_signa"/>
    <property type="match status" value="1"/>
</dbReference>
<evidence type="ECO:0000259" key="3">
    <source>
        <dbReference type="Pfam" id="PF00593"/>
    </source>
</evidence>
<protein>
    <submittedName>
        <fullName evidence="5">TonB-dependent receptor</fullName>
    </submittedName>
</protein>
<gene>
    <name evidence="5" type="ORF">BST83_00900</name>
</gene>
<dbReference type="InterPro" id="IPR023997">
    <property type="entry name" value="TonB-dep_OMP_SusC/RagA_CS"/>
</dbReference>
<keyword evidence="1 2" id="KW-0472">Membrane</keyword>
<dbReference type="Gene3D" id="2.170.130.10">
    <property type="entry name" value="TonB-dependent receptor, plug domain"/>
    <property type="match status" value="1"/>
</dbReference>